<comment type="similarity">
    <text evidence="1">Belongs to the D-alanine--D-alanine ligase family.</text>
</comment>
<evidence type="ECO:0000256" key="2">
    <source>
        <dbReference type="ARBA" id="ARBA00022598"/>
    </source>
</evidence>
<dbReference type="SUPFAM" id="SSF56059">
    <property type="entry name" value="Glutathione synthetase ATP-binding domain-like"/>
    <property type="match status" value="1"/>
</dbReference>
<feature type="domain" description="ATP-grasp" evidence="4">
    <location>
        <begin position="116"/>
        <end position="333"/>
    </location>
</feature>
<keyword evidence="3" id="KW-0547">Nucleotide-binding</keyword>
<evidence type="ECO:0000259" key="4">
    <source>
        <dbReference type="PROSITE" id="PS50975"/>
    </source>
</evidence>
<gene>
    <name evidence="5" type="ORF">KIH39_02465</name>
</gene>
<dbReference type="GO" id="GO:0008716">
    <property type="term" value="F:D-alanine-D-alanine ligase activity"/>
    <property type="evidence" value="ECO:0007669"/>
    <property type="project" value="InterPro"/>
</dbReference>
<dbReference type="RefSeq" id="WP_213497692.1">
    <property type="nucleotide sequence ID" value="NZ_CP074694.1"/>
</dbReference>
<dbReference type="PANTHER" id="PTHR23132">
    <property type="entry name" value="D-ALANINE--D-ALANINE LIGASE"/>
    <property type="match status" value="1"/>
</dbReference>
<dbReference type="Pfam" id="PF07478">
    <property type="entry name" value="Dala_Dala_lig_C"/>
    <property type="match status" value="1"/>
</dbReference>
<organism evidence="5 6">
    <name type="scientific">Telmatocola sphagniphila</name>
    <dbReference type="NCBI Taxonomy" id="1123043"/>
    <lineage>
        <taxon>Bacteria</taxon>
        <taxon>Pseudomonadati</taxon>
        <taxon>Planctomycetota</taxon>
        <taxon>Planctomycetia</taxon>
        <taxon>Gemmatales</taxon>
        <taxon>Gemmataceae</taxon>
    </lineage>
</organism>
<keyword evidence="3" id="KW-0067">ATP-binding</keyword>
<evidence type="ECO:0000313" key="5">
    <source>
        <dbReference type="EMBL" id="QVL32802.1"/>
    </source>
</evidence>
<dbReference type="Gene3D" id="3.30.470.20">
    <property type="entry name" value="ATP-grasp fold, B domain"/>
    <property type="match status" value="1"/>
</dbReference>
<dbReference type="PROSITE" id="PS50975">
    <property type="entry name" value="ATP_GRASP"/>
    <property type="match status" value="1"/>
</dbReference>
<name>A0A8E6B6I3_9BACT</name>
<dbReference type="InterPro" id="IPR011761">
    <property type="entry name" value="ATP-grasp"/>
</dbReference>
<reference evidence="5" key="1">
    <citation type="submission" date="2021-05" db="EMBL/GenBank/DDBJ databases">
        <title>Complete genome sequence of the cellulolytic planctomycete Telmatocola sphagniphila SP2T and characterization of the first cellulase from planctomycetes.</title>
        <authorList>
            <person name="Rakitin A.L."/>
            <person name="Beletsky A.V."/>
            <person name="Naumoff D.G."/>
            <person name="Kulichevskaya I.S."/>
            <person name="Mardanov A.V."/>
            <person name="Ravin N.V."/>
            <person name="Dedysh S.N."/>
        </authorList>
    </citation>
    <scope>NUCLEOTIDE SEQUENCE</scope>
    <source>
        <strain evidence="5">SP2T</strain>
    </source>
</reference>
<keyword evidence="2" id="KW-0436">Ligase</keyword>
<dbReference type="Proteomes" id="UP000676194">
    <property type="component" value="Chromosome"/>
</dbReference>
<proteinExistence type="inferred from homology"/>
<evidence type="ECO:0000256" key="3">
    <source>
        <dbReference type="PROSITE-ProRule" id="PRU00409"/>
    </source>
</evidence>
<dbReference type="EMBL" id="CP074694">
    <property type="protein sequence ID" value="QVL32802.1"/>
    <property type="molecule type" value="Genomic_DNA"/>
</dbReference>
<dbReference type="AlphaFoldDB" id="A0A8E6B6I3"/>
<protein>
    <recommendedName>
        <fullName evidence="4">ATP-grasp domain-containing protein</fullName>
    </recommendedName>
</protein>
<keyword evidence="6" id="KW-1185">Reference proteome</keyword>
<evidence type="ECO:0000313" key="6">
    <source>
        <dbReference type="Proteomes" id="UP000676194"/>
    </source>
</evidence>
<dbReference type="InterPro" id="IPR011095">
    <property type="entry name" value="Dala_Dala_lig_C"/>
</dbReference>
<accession>A0A8E6B6I3</accession>
<dbReference type="KEGG" id="tsph:KIH39_02465"/>
<dbReference type="PANTHER" id="PTHR23132:SF23">
    <property type="entry name" value="D-ALANINE--D-ALANINE LIGASE B"/>
    <property type="match status" value="1"/>
</dbReference>
<evidence type="ECO:0000256" key="1">
    <source>
        <dbReference type="ARBA" id="ARBA00010871"/>
    </source>
</evidence>
<sequence length="366" mass="41586">MSSPRVLVIFNEPVLSPYHPDYASEVDVLDIRDDVIWILEEGNFQVESVGFSKDPAVLLDALKSFRPDAVFNLFEGLANQNATEISCAGLLEWMNVSFTGSSASAIALGRDKVRTKFLLQGAGLPTPRFQVVELKTKITWPYNWPAMVKPITQDASVGISQKNVVTNEKDLAEQVERIGTEYGEPVLVEEYIDGREFHIHVLEDYESGRAASKLSLTPLIELRFDYNNSSDLWPIYTYSAKWLDESKEFNSSFFDLPVYLEPKLMEEIQRVALGAFRCIGLRDYSRLDIRLSEKGVPYILEVNPNPYLLSYFFQLTLEAMGRSLHEQVRDLARNALFRAGRLTDLPSRPSTHLLLPTKSYRQESES</sequence>
<dbReference type="GO" id="GO:0046872">
    <property type="term" value="F:metal ion binding"/>
    <property type="evidence" value="ECO:0007669"/>
    <property type="project" value="InterPro"/>
</dbReference>
<dbReference type="GO" id="GO:0005524">
    <property type="term" value="F:ATP binding"/>
    <property type="evidence" value="ECO:0007669"/>
    <property type="project" value="UniProtKB-UniRule"/>
</dbReference>